<keyword evidence="1" id="KW-0472">Membrane</keyword>
<keyword evidence="3" id="KW-0418">Kinase</keyword>
<sequence>MSVNLQPMPDQRPDGRTYRPYAYVAAGQPPQTAVVGWTTTPMAATPQRWASPDWGYPPASRPTWRWAWALLGVAVVALLMVVGLVAATTGESARPVGGVWRSALAPAPATVSSATSIPAPAPTVVAEPHALWAPLLDADALDTIMDTTGLAVDPLLTTNQLYIDTTDKPECGGVWANANKRVYGGSGWLAVQTQWLHERSNVRHEVYQSVVSFSSAQAAADFVAKEAKNWPLCNGTSLSTTNPNSAPQIWWVATVNQHQGILTALINREGAQGWSCQHALAAHNNIVIDVEACGRDISQQGVAIAAKLAERVH</sequence>
<keyword evidence="1" id="KW-1133">Transmembrane helix</keyword>
<dbReference type="GO" id="GO:0004674">
    <property type="term" value="F:protein serine/threonine kinase activity"/>
    <property type="evidence" value="ECO:0007669"/>
    <property type="project" value="UniProtKB-EC"/>
</dbReference>
<accession>A0A7Z7NCF8</accession>
<evidence type="ECO:0000313" key="3">
    <source>
        <dbReference type="EMBL" id="SOJ56992.1"/>
    </source>
</evidence>
<feature type="domain" description="PknH-like extracellular" evidence="2">
    <location>
        <begin position="128"/>
        <end position="311"/>
    </location>
</feature>
<dbReference type="RefSeq" id="WP_186244500.1">
    <property type="nucleotide sequence ID" value="NZ_OCTY01000002.1"/>
</dbReference>
<dbReference type="InterPro" id="IPR038232">
    <property type="entry name" value="PknH-like_Extracell_sf"/>
</dbReference>
<evidence type="ECO:0000259" key="2">
    <source>
        <dbReference type="Pfam" id="PF14032"/>
    </source>
</evidence>
<dbReference type="InterPro" id="IPR026954">
    <property type="entry name" value="PknH-like_Extracell"/>
</dbReference>
<keyword evidence="3" id="KW-0808">Transferase</keyword>
<protein>
    <submittedName>
        <fullName evidence="3">Serine/threonine-protein kinase PknH</fullName>
        <ecNumber evidence="3">2.7.11.1</ecNumber>
    </submittedName>
</protein>
<keyword evidence="4" id="KW-1185">Reference proteome</keyword>
<dbReference type="EMBL" id="OCTY01000002">
    <property type="protein sequence ID" value="SOJ56992.1"/>
    <property type="molecule type" value="Genomic_DNA"/>
</dbReference>
<dbReference type="AlphaFoldDB" id="A0A7Z7NCF8"/>
<evidence type="ECO:0000313" key="4">
    <source>
        <dbReference type="Proteomes" id="UP000554965"/>
    </source>
</evidence>
<name>A0A7Z7NCF8_9MYCO</name>
<reference evidence="3 4" key="1">
    <citation type="submission" date="2017-10" db="EMBL/GenBank/DDBJ databases">
        <authorList>
            <consortium name="Urmite Genomes"/>
        </authorList>
    </citation>
    <scope>NUCLEOTIDE SEQUENCE [LARGE SCALE GENOMIC DNA]</scope>
    <source>
        <strain evidence="3 4">FB-527</strain>
    </source>
</reference>
<gene>
    <name evidence="3" type="primary">pknH_5</name>
    <name evidence="3" type="ORF">MSIMFB_04470</name>
</gene>
<proteinExistence type="predicted"/>
<dbReference type="Gene3D" id="3.40.1000.70">
    <property type="entry name" value="PknH-like extracellular domain"/>
    <property type="match status" value="1"/>
</dbReference>
<dbReference type="EC" id="2.7.11.1" evidence="3"/>
<comment type="caution">
    <text evidence="3">The sequence shown here is derived from an EMBL/GenBank/DDBJ whole genome shotgun (WGS) entry which is preliminary data.</text>
</comment>
<dbReference type="Proteomes" id="UP000554965">
    <property type="component" value="Unassembled WGS sequence"/>
</dbReference>
<feature type="transmembrane region" description="Helical" evidence="1">
    <location>
        <begin position="66"/>
        <end position="87"/>
    </location>
</feature>
<evidence type="ECO:0000256" key="1">
    <source>
        <dbReference type="SAM" id="Phobius"/>
    </source>
</evidence>
<organism evidence="3 4">
    <name type="scientific">Mycobacterium simulans</name>
    <dbReference type="NCBI Taxonomy" id="627089"/>
    <lineage>
        <taxon>Bacteria</taxon>
        <taxon>Bacillati</taxon>
        <taxon>Actinomycetota</taxon>
        <taxon>Actinomycetes</taxon>
        <taxon>Mycobacteriales</taxon>
        <taxon>Mycobacteriaceae</taxon>
        <taxon>Mycobacterium</taxon>
    </lineage>
</organism>
<dbReference type="Pfam" id="PF14032">
    <property type="entry name" value="PknH_C"/>
    <property type="match status" value="1"/>
</dbReference>
<keyword evidence="1" id="KW-0812">Transmembrane</keyword>